<dbReference type="AlphaFoldDB" id="A0A5A7NSB9"/>
<evidence type="ECO:0000313" key="3">
    <source>
        <dbReference type="Proteomes" id="UP000325307"/>
    </source>
</evidence>
<organism evidence="2 3">
    <name type="scientific">Zafaria cholistanensis</name>
    <dbReference type="NCBI Taxonomy" id="1682741"/>
    <lineage>
        <taxon>Bacteria</taxon>
        <taxon>Bacillati</taxon>
        <taxon>Actinomycetota</taxon>
        <taxon>Actinomycetes</taxon>
        <taxon>Micrococcales</taxon>
        <taxon>Micrococcaceae</taxon>
        <taxon>Zafaria</taxon>
    </lineage>
</organism>
<protein>
    <submittedName>
        <fullName evidence="2">Uncharacterized protein</fullName>
    </submittedName>
</protein>
<gene>
    <name evidence="2" type="ORF">NCCP1664_22790</name>
</gene>
<keyword evidence="3" id="KW-1185">Reference proteome</keyword>
<dbReference type="Proteomes" id="UP000325307">
    <property type="component" value="Unassembled WGS sequence"/>
</dbReference>
<dbReference type="EMBL" id="BKDJ01000012">
    <property type="protein sequence ID" value="GER23784.1"/>
    <property type="molecule type" value="Genomic_DNA"/>
</dbReference>
<proteinExistence type="predicted"/>
<evidence type="ECO:0000313" key="2">
    <source>
        <dbReference type="EMBL" id="GER23784.1"/>
    </source>
</evidence>
<evidence type="ECO:0000256" key="1">
    <source>
        <dbReference type="SAM" id="MobiDB-lite"/>
    </source>
</evidence>
<comment type="caution">
    <text evidence="2">The sequence shown here is derived from an EMBL/GenBank/DDBJ whole genome shotgun (WGS) entry which is preliminary data.</text>
</comment>
<feature type="region of interest" description="Disordered" evidence="1">
    <location>
        <begin position="1"/>
        <end position="61"/>
    </location>
</feature>
<reference evidence="2 3" key="1">
    <citation type="submission" date="2019-09" db="EMBL/GenBank/DDBJ databases">
        <title>Arthrobacter zafarii sp. nov., a moderately thermotolerant and halotolerant actinobacterium isolated from Cholistan desert soil of Pakistan.</title>
        <authorList>
            <person name="Amin A."/>
            <person name="Ahmed I."/>
            <person name="Khalid N."/>
            <person name="Schumann P."/>
            <person name="Busse H.J."/>
            <person name="Khan I.U."/>
            <person name="Li S."/>
            <person name="Li W.J."/>
        </authorList>
    </citation>
    <scope>NUCLEOTIDE SEQUENCE [LARGE SCALE GENOMIC DNA]</scope>
    <source>
        <strain evidence="2 3">NCCP-1664</strain>
    </source>
</reference>
<sequence length="61" mass="6492">MASPLPAREAFGPEMRVQARAGTHSVQVRTPFKNALGPARLPAAAQPPPSPRQAPPKKEPQ</sequence>
<name>A0A5A7NSB9_9MICC</name>
<accession>A0A5A7NSB9</accession>
<feature type="compositionally biased region" description="Pro residues" evidence="1">
    <location>
        <begin position="45"/>
        <end position="54"/>
    </location>
</feature>
<feature type="compositionally biased region" description="Low complexity" evidence="1">
    <location>
        <begin position="35"/>
        <end position="44"/>
    </location>
</feature>